<protein>
    <submittedName>
        <fullName evidence="2">Uncharacterized protein</fullName>
    </submittedName>
</protein>
<dbReference type="Proteomes" id="UP000821853">
    <property type="component" value="Unassembled WGS sequence"/>
</dbReference>
<sequence>MGTSHLFLSSSRDPHPRGNVGDEVVFLEREYDEGDSFMADKGFRTDDVFEIGAKLNILPFFRSQQSTAE</sequence>
<evidence type="ECO:0000313" key="3">
    <source>
        <dbReference type="Proteomes" id="UP000821853"/>
    </source>
</evidence>
<evidence type="ECO:0000256" key="1">
    <source>
        <dbReference type="SAM" id="MobiDB-lite"/>
    </source>
</evidence>
<feature type="region of interest" description="Disordered" evidence="1">
    <location>
        <begin position="1"/>
        <end position="20"/>
    </location>
</feature>
<dbReference type="AlphaFoldDB" id="A0A9J6H729"/>
<gene>
    <name evidence="2" type="ORF">HPB48_023243</name>
</gene>
<dbReference type="VEuPathDB" id="VectorBase:HLOH_055568"/>
<proteinExistence type="predicted"/>
<evidence type="ECO:0000313" key="2">
    <source>
        <dbReference type="EMBL" id="KAH9382687.1"/>
    </source>
</evidence>
<comment type="caution">
    <text evidence="2">The sequence shown here is derived from an EMBL/GenBank/DDBJ whole genome shotgun (WGS) entry which is preliminary data.</text>
</comment>
<name>A0A9J6H729_HAELO</name>
<accession>A0A9J6H729</accession>
<dbReference type="EMBL" id="JABSTR010000178">
    <property type="protein sequence ID" value="KAH9382687.1"/>
    <property type="molecule type" value="Genomic_DNA"/>
</dbReference>
<keyword evidence="3" id="KW-1185">Reference proteome</keyword>
<reference evidence="2 3" key="1">
    <citation type="journal article" date="2020" name="Cell">
        <title>Large-Scale Comparative Analyses of Tick Genomes Elucidate Their Genetic Diversity and Vector Capacities.</title>
        <authorList>
            <consortium name="Tick Genome and Microbiome Consortium (TIGMIC)"/>
            <person name="Jia N."/>
            <person name="Wang J."/>
            <person name="Shi W."/>
            <person name="Du L."/>
            <person name="Sun Y."/>
            <person name="Zhan W."/>
            <person name="Jiang J.F."/>
            <person name="Wang Q."/>
            <person name="Zhang B."/>
            <person name="Ji P."/>
            <person name="Bell-Sakyi L."/>
            <person name="Cui X.M."/>
            <person name="Yuan T.T."/>
            <person name="Jiang B.G."/>
            <person name="Yang W.F."/>
            <person name="Lam T.T."/>
            <person name="Chang Q.C."/>
            <person name="Ding S.J."/>
            <person name="Wang X.J."/>
            <person name="Zhu J.G."/>
            <person name="Ruan X.D."/>
            <person name="Zhao L."/>
            <person name="Wei J.T."/>
            <person name="Ye R.Z."/>
            <person name="Que T.C."/>
            <person name="Du C.H."/>
            <person name="Zhou Y.H."/>
            <person name="Cheng J.X."/>
            <person name="Dai P.F."/>
            <person name="Guo W.B."/>
            <person name="Han X.H."/>
            <person name="Huang E.J."/>
            <person name="Li L.F."/>
            <person name="Wei W."/>
            <person name="Gao Y.C."/>
            <person name="Liu J.Z."/>
            <person name="Shao H.Z."/>
            <person name="Wang X."/>
            <person name="Wang C.C."/>
            <person name="Yang T.C."/>
            <person name="Huo Q.B."/>
            <person name="Li W."/>
            <person name="Chen H.Y."/>
            <person name="Chen S.E."/>
            <person name="Zhou L.G."/>
            <person name="Ni X.B."/>
            <person name="Tian J.H."/>
            <person name="Sheng Y."/>
            <person name="Liu T."/>
            <person name="Pan Y.S."/>
            <person name="Xia L.Y."/>
            <person name="Li J."/>
            <person name="Zhao F."/>
            <person name="Cao W.C."/>
        </authorList>
    </citation>
    <scope>NUCLEOTIDE SEQUENCE [LARGE SCALE GENOMIC DNA]</scope>
    <source>
        <strain evidence="2">HaeL-2018</strain>
    </source>
</reference>
<feature type="compositionally biased region" description="Polar residues" evidence="1">
    <location>
        <begin position="1"/>
        <end position="11"/>
    </location>
</feature>
<organism evidence="2 3">
    <name type="scientific">Haemaphysalis longicornis</name>
    <name type="common">Bush tick</name>
    <dbReference type="NCBI Taxonomy" id="44386"/>
    <lineage>
        <taxon>Eukaryota</taxon>
        <taxon>Metazoa</taxon>
        <taxon>Ecdysozoa</taxon>
        <taxon>Arthropoda</taxon>
        <taxon>Chelicerata</taxon>
        <taxon>Arachnida</taxon>
        <taxon>Acari</taxon>
        <taxon>Parasitiformes</taxon>
        <taxon>Ixodida</taxon>
        <taxon>Ixodoidea</taxon>
        <taxon>Ixodidae</taxon>
        <taxon>Haemaphysalinae</taxon>
        <taxon>Haemaphysalis</taxon>
    </lineage>
</organism>